<comment type="function">
    <text evidence="8">Component of the Mediator complex, a coactivator involved in the regulated transcription of nearly all RNA polymerase II-dependent genes. Mediator functions as a bridge to convey information from gene-specific regulatory proteins to the basal RNA polymerase II transcription machinery. Mediator is recruited to promoters by direct interactions with regulatory proteins and serves as a scaffold for the assembly of a functional preinitiation complex with RNA polymerase II and the general transcription factors.</text>
</comment>
<evidence type="ECO:0000256" key="7">
    <source>
        <dbReference type="ARBA" id="ARBA00031259"/>
    </source>
</evidence>
<organism evidence="10 11">
    <name type="scientific">Calycina marina</name>
    <dbReference type="NCBI Taxonomy" id="1763456"/>
    <lineage>
        <taxon>Eukaryota</taxon>
        <taxon>Fungi</taxon>
        <taxon>Dikarya</taxon>
        <taxon>Ascomycota</taxon>
        <taxon>Pezizomycotina</taxon>
        <taxon>Leotiomycetes</taxon>
        <taxon>Helotiales</taxon>
        <taxon>Pezizellaceae</taxon>
        <taxon>Calycina</taxon>
    </lineage>
</organism>
<feature type="region of interest" description="Disordered" evidence="9">
    <location>
        <begin position="175"/>
        <end position="202"/>
    </location>
</feature>
<dbReference type="InterPro" id="IPR007018">
    <property type="entry name" value="Mediator_Med6"/>
</dbReference>
<dbReference type="Pfam" id="PF04934">
    <property type="entry name" value="Med6"/>
    <property type="match status" value="1"/>
</dbReference>
<keyword evidence="8" id="KW-0010">Activator</keyword>
<keyword evidence="5 8" id="KW-0804">Transcription</keyword>
<dbReference type="GO" id="GO:0016592">
    <property type="term" value="C:mediator complex"/>
    <property type="evidence" value="ECO:0007669"/>
    <property type="project" value="InterPro"/>
</dbReference>
<evidence type="ECO:0000256" key="2">
    <source>
        <dbReference type="ARBA" id="ARBA00007526"/>
    </source>
</evidence>
<dbReference type="InterPro" id="IPR038566">
    <property type="entry name" value="Mediator_Med6_sf"/>
</dbReference>
<dbReference type="GO" id="GO:0006357">
    <property type="term" value="P:regulation of transcription by RNA polymerase II"/>
    <property type="evidence" value="ECO:0007669"/>
    <property type="project" value="InterPro"/>
</dbReference>
<evidence type="ECO:0000313" key="10">
    <source>
        <dbReference type="EMBL" id="KAG9242303.1"/>
    </source>
</evidence>
<evidence type="ECO:0000256" key="3">
    <source>
        <dbReference type="ARBA" id="ARBA00020634"/>
    </source>
</evidence>
<protein>
    <recommendedName>
        <fullName evidence="3 8">Mediator of RNA polymerase II transcription subunit 6</fullName>
    </recommendedName>
    <alternativeName>
        <fullName evidence="7 8">Mediator complex subunit 6</fullName>
    </alternativeName>
</protein>
<dbReference type="Gene3D" id="3.10.450.580">
    <property type="entry name" value="Mediator complex, subunit Med6"/>
    <property type="match status" value="1"/>
</dbReference>
<keyword evidence="11" id="KW-1185">Reference proteome</keyword>
<gene>
    <name evidence="8" type="primary">MED6</name>
    <name evidence="10" type="ORF">BJ878DRAFT_178763</name>
</gene>
<reference evidence="10" key="1">
    <citation type="journal article" date="2021" name="IMA Fungus">
        <title>Genomic characterization of three marine fungi, including Emericellopsis atlantica sp. nov. with signatures of a generalist lifestyle and marine biomass degradation.</title>
        <authorList>
            <person name="Hagestad O.C."/>
            <person name="Hou L."/>
            <person name="Andersen J.H."/>
            <person name="Hansen E.H."/>
            <person name="Altermark B."/>
            <person name="Li C."/>
            <person name="Kuhnert E."/>
            <person name="Cox R.J."/>
            <person name="Crous P.W."/>
            <person name="Spatafora J.W."/>
            <person name="Lail K."/>
            <person name="Amirebrahimi M."/>
            <person name="Lipzen A."/>
            <person name="Pangilinan J."/>
            <person name="Andreopoulos W."/>
            <person name="Hayes R.D."/>
            <person name="Ng V."/>
            <person name="Grigoriev I.V."/>
            <person name="Jackson S.A."/>
            <person name="Sutton T.D.S."/>
            <person name="Dobson A.D.W."/>
            <person name="Rama T."/>
        </authorList>
    </citation>
    <scope>NUCLEOTIDE SEQUENCE</scope>
    <source>
        <strain evidence="10">TRa3180A</strain>
    </source>
</reference>
<evidence type="ECO:0000256" key="5">
    <source>
        <dbReference type="ARBA" id="ARBA00023163"/>
    </source>
</evidence>
<name>A0A9P7YYH4_9HELO</name>
<dbReference type="Proteomes" id="UP000887226">
    <property type="component" value="Unassembled WGS sequence"/>
</dbReference>
<feature type="region of interest" description="Disordered" evidence="9">
    <location>
        <begin position="296"/>
        <end position="339"/>
    </location>
</feature>
<comment type="caution">
    <text evidence="10">The sequence shown here is derived from an EMBL/GenBank/DDBJ whole genome shotgun (WGS) entry which is preliminary data.</text>
</comment>
<dbReference type="OrthoDB" id="344220at2759"/>
<comment type="similarity">
    <text evidence="2 8">Belongs to the Mediator complex subunit 6 family.</text>
</comment>
<feature type="compositionally biased region" description="Polar residues" evidence="9">
    <location>
        <begin position="189"/>
        <end position="202"/>
    </location>
</feature>
<evidence type="ECO:0000256" key="9">
    <source>
        <dbReference type="SAM" id="MobiDB-lite"/>
    </source>
</evidence>
<keyword evidence="6 8" id="KW-0539">Nucleus</keyword>
<evidence type="ECO:0000256" key="6">
    <source>
        <dbReference type="ARBA" id="ARBA00023242"/>
    </source>
</evidence>
<dbReference type="EMBL" id="MU254088">
    <property type="protein sequence ID" value="KAG9242303.1"/>
    <property type="molecule type" value="Genomic_DNA"/>
</dbReference>
<dbReference type="GO" id="GO:0003712">
    <property type="term" value="F:transcription coregulator activity"/>
    <property type="evidence" value="ECO:0007669"/>
    <property type="project" value="InterPro"/>
</dbReference>
<evidence type="ECO:0000256" key="8">
    <source>
        <dbReference type="RuleBase" id="RU364143"/>
    </source>
</evidence>
<accession>A0A9P7YYH4</accession>
<sequence>MADSGVVTKETPLDEQTWFDPVALQYEFQGGVHSNIVLYYFAKSPFFDHTSNNQIVFTQCMYTEPHVLGTRQAFEERLKSMSGLEFMVVQAPPQESNGVGAGNGVWTIRKQMRMKRHGQEDEITPIASYIVSDPYIFVAPTIASVMSMRMSTMLSTMNSLMSAASSLPNFSPSLGHTYMPPKTNRPKATESQTLRTSRESSTVPGALADITKATTGFAKTAAYNNWLLGDSLVRSLQFDNEYMDDNPISGEPGNFHLVTKSRLEKEKEKERARLITQGSTVKGPLAVLVKPAITPLKTDVQSAKKTEKSGKTPTSASGLSKSKKKKTKTPAGGESSTKT</sequence>
<evidence type="ECO:0000256" key="1">
    <source>
        <dbReference type="ARBA" id="ARBA00004123"/>
    </source>
</evidence>
<evidence type="ECO:0000256" key="4">
    <source>
        <dbReference type="ARBA" id="ARBA00023015"/>
    </source>
</evidence>
<keyword evidence="4 8" id="KW-0805">Transcription regulation</keyword>
<comment type="subcellular location">
    <subcellularLocation>
        <location evidence="1 8">Nucleus</location>
    </subcellularLocation>
</comment>
<proteinExistence type="inferred from homology"/>
<dbReference type="AlphaFoldDB" id="A0A9P7YYH4"/>
<comment type="subunit">
    <text evidence="8">Component of the Mediator complex.</text>
</comment>
<evidence type="ECO:0000313" key="11">
    <source>
        <dbReference type="Proteomes" id="UP000887226"/>
    </source>
</evidence>
<dbReference type="PANTHER" id="PTHR13104">
    <property type="entry name" value="MED-6-RELATED"/>
    <property type="match status" value="1"/>
</dbReference>